<dbReference type="Pfam" id="PF01263">
    <property type="entry name" value="Aldose_epim"/>
    <property type="match status" value="1"/>
</dbReference>
<sequence>MADNADEKGSGDVEPEEKNEAPEPPPEPKVPDVELIVDGFGFMPKTIITGKSRTSKGFGKSSKNLKKDSETLNTEHSSPCASSTNIDIVRRYTWKTKNRMTVQVITYGATITSIQVPDRKGIPDDVIAGFDTLEEYLQPRNPYFGSTIGRYANYIKDATMSVKPSGRMYMLTSNKGHHHYHGGYVGFDKINWRSYVTGNKVIMTHVSERFHEGYPGTVMAQAIFEVTCDNCLKIEMRCTTSEPTIVNISNMPYFNLAGHHAGNETMYDHIFTINADKYTAVDDDGLVTGEKKVVGGTPYDFRIPRVLRTMIPRIPLGGYDINFCITQGIEQDLTFQAR</sequence>
<gene>
    <name evidence="10" type="ORF">DIATSA_LOCUS623</name>
</gene>
<dbReference type="InterPro" id="IPR011013">
    <property type="entry name" value="Gal_mutarotase_sf_dom"/>
</dbReference>
<dbReference type="AlphaFoldDB" id="A0A9P0C5J6"/>
<dbReference type="PANTHER" id="PTHR10091">
    <property type="entry name" value="ALDOSE-1-EPIMERASE"/>
    <property type="match status" value="1"/>
</dbReference>
<comment type="catalytic activity">
    <reaction evidence="1">
        <text>alpha-D-galactose = beta-D-galactose</text>
        <dbReference type="Rhea" id="RHEA:28675"/>
        <dbReference type="ChEBI" id="CHEBI:27667"/>
        <dbReference type="ChEBI" id="CHEBI:28061"/>
        <dbReference type="EC" id="5.1.3.3"/>
    </reaction>
    <physiologicalReaction direction="right-to-left" evidence="1">
        <dbReference type="Rhea" id="RHEA:28677"/>
    </physiologicalReaction>
</comment>
<dbReference type="GO" id="GO:0004034">
    <property type="term" value="F:aldose 1-epimerase activity"/>
    <property type="evidence" value="ECO:0007669"/>
    <property type="project" value="UniProtKB-EC"/>
</dbReference>
<accession>A0A9P0C5J6</accession>
<dbReference type="CDD" id="cd09019">
    <property type="entry name" value="galactose_mutarotase_like"/>
    <property type="match status" value="1"/>
</dbReference>
<organism evidence="10 11">
    <name type="scientific">Diatraea saccharalis</name>
    <name type="common">sugarcane borer</name>
    <dbReference type="NCBI Taxonomy" id="40085"/>
    <lineage>
        <taxon>Eukaryota</taxon>
        <taxon>Metazoa</taxon>
        <taxon>Ecdysozoa</taxon>
        <taxon>Arthropoda</taxon>
        <taxon>Hexapoda</taxon>
        <taxon>Insecta</taxon>
        <taxon>Pterygota</taxon>
        <taxon>Neoptera</taxon>
        <taxon>Endopterygota</taxon>
        <taxon>Lepidoptera</taxon>
        <taxon>Glossata</taxon>
        <taxon>Ditrysia</taxon>
        <taxon>Pyraloidea</taxon>
        <taxon>Crambidae</taxon>
        <taxon>Crambinae</taxon>
        <taxon>Diatraea</taxon>
    </lineage>
</organism>
<evidence type="ECO:0000256" key="8">
    <source>
        <dbReference type="ARBA" id="ARBA00045743"/>
    </source>
</evidence>
<keyword evidence="11" id="KW-1185">Reference proteome</keyword>
<dbReference type="GO" id="GO:0033499">
    <property type="term" value="P:galactose catabolic process via UDP-galactose, Leloir pathway"/>
    <property type="evidence" value="ECO:0007669"/>
    <property type="project" value="TreeGrafter"/>
</dbReference>
<dbReference type="SUPFAM" id="SSF74650">
    <property type="entry name" value="Galactose mutarotase-like"/>
    <property type="match status" value="1"/>
</dbReference>
<evidence type="ECO:0000256" key="7">
    <source>
        <dbReference type="ARBA" id="ARBA00032729"/>
    </source>
</evidence>
<feature type="region of interest" description="Disordered" evidence="9">
    <location>
        <begin position="1"/>
        <end position="32"/>
    </location>
</feature>
<dbReference type="InterPro" id="IPR008183">
    <property type="entry name" value="Aldose_1/G6P_1-epimerase"/>
</dbReference>
<feature type="compositionally biased region" description="Polar residues" evidence="9">
    <location>
        <begin position="71"/>
        <end position="82"/>
    </location>
</feature>
<proteinExistence type="inferred from homology"/>
<reference evidence="10" key="1">
    <citation type="submission" date="2021-12" db="EMBL/GenBank/DDBJ databases">
        <authorList>
            <person name="King R."/>
        </authorList>
    </citation>
    <scope>NUCLEOTIDE SEQUENCE</scope>
</reference>
<dbReference type="Gene3D" id="2.70.98.10">
    <property type="match status" value="1"/>
</dbReference>
<evidence type="ECO:0000256" key="5">
    <source>
        <dbReference type="ARBA" id="ARBA00023235"/>
    </source>
</evidence>
<keyword evidence="5" id="KW-0413">Isomerase</keyword>
<dbReference type="OrthoDB" id="274691at2759"/>
<dbReference type="PANTHER" id="PTHR10091:SF0">
    <property type="entry name" value="GALACTOSE MUTAROTASE"/>
    <property type="match status" value="1"/>
</dbReference>
<protein>
    <recommendedName>
        <fullName evidence="4">Galactose mutarotase</fullName>
    </recommendedName>
    <alternativeName>
        <fullName evidence="7">Aldose 1-epimerase</fullName>
    </alternativeName>
</protein>
<evidence type="ECO:0000313" key="11">
    <source>
        <dbReference type="Proteomes" id="UP001153714"/>
    </source>
</evidence>
<evidence type="ECO:0000313" key="10">
    <source>
        <dbReference type="EMBL" id="CAH0746536.1"/>
    </source>
</evidence>
<evidence type="ECO:0000256" key="1">
    <source>
        <dbReference type="ARBA" id="ARBA00001712"/>
    </source>
</evidence>
<dbReference type="InterPro" id="IPR047215">
    <property type="entry name" value="Galactose_mutarotase-like"/>
</dbReference>
<dbReference type="EMBL" id="OU893332">
    <property type="protein sequence ID" value="CAH0746536.1"/>
    <property type="molecule type" value="Genomic_DNA"/>
</dbReference>
<evidence type="ECO:0000256" key="4">
    <source>
        <dbReference type="ARBA" id="ARBA00021023"/>
    </source>
</evidence>
<keyword evidence="6" id="KW-0119">Carbohydrate metabolism</keyword>
<evidence type="ECO:0000256" key="3">
    <source>
        <dbReference type="ARBA" id="ARBA00006206"/>
    </source>
</evidence>
<evidence type="ECO:0000256" key="6">
    <source>
        <dbReference type="ARBA" id="ARBA00023277"/>
    </source>
</evidence>
<feature type="compositionally biased region" description="Basic and acidic residues" evidence="9">
    <location>
        <begin position="1"/>
        <end position="21"/>
    </location>
</feature>
<comment type="pathway">
    <text evidence="2">Carbohydrate metabolism; galactose metabolism.</text>
</comment>
<evidence type="ECO:0000256" key="2">
    <source>
        <dbReference type="ARBA" id="ARBA00004947"/>
    </source>
</evidence>
<dbReference type="GO" id="GO:0006006">
    <property type="term" value="P:glucose metabolic process"/>
    <property type="evidence" value="ECO:0007669"/>
    <property type="project" value="TreeGrafter"/>
</dbReference>
<dbReference type="Proteomes" id="UP001153714">
    <property type="component" value="Chromosome 1"/>
</dbReference>
<comment type="function">
    <text evidence="8">Mutarotase that catalyzes the interconversion of beta-D-galactose and alpha-D-galactose during galactose metabolism. Beta-D-galactose is metabolized in the liver into glucose 1-phosphate, the primary metabolic fuel, by the action of four enzymes that constitute the Leloir pathway: GALM, GALK1 (galactokinase), GALT (galactose-1-phosphate uridylyltransferase) and GALE (UDP-galactose-4'-epimerase). Involved in the maintenance of the equilibrium between the beta- and alpha-anomers of galactose, therefore ensuring a sufficient supply of the alpha-anomer for GALK1. Also active on D-glucose although shows a preference for galactose over glucose.</text>
</comment>
<evidence type="ECO:0000256" key="9">
    <source>
        <dbReference type="SAM" id="MobiDB-lite"/>
    </source>
</evidence>
<comment type="similarity">
    <text evidence="3">Belongs to the aldose epimerase family.</text>
</comment>
<dbReference type="GO" id="GO:0030246">
    <property type="term" value="F:carbohydrate binding"/>
    <property type="evidence" value="ECO:0007669"/>
    <property type="project" value="InterPro"/>
</dbReference>
<dbReference type="InterPro" id="IPR014718">
    <property type="entry name" value="GH-type_carb-bd"/>
</dbReference>
<name>A0A9P0C5J6_9NEOP</name>
<feature type="region of interest" description="Disordered" evidence="9">
    <location>
        <begin position="51"/>
        <end position="82"/>
    </location>
</feature>
<reference evidence="10" key="2">
    <citation type="submission" date="2022-10" db="EMBL/GenBank/DDBJ databases">
        <authorList>
            <consortium name="ENA_rothamsted_submissions"/>
            <consortium name="culmorum"/>
            <person name="King R."/>
        </authorList>
    </citation>
    <scope>NUCLEOTIDE SEQUENCE</scope>
</reference>